<reference evidence="5 6" key="1">
    <citation type="journal article" date="2018" name="Sci. Rep.">
        <title>Comparative analysis of the Pocillopora damicornis genome highlights role of immune system in coral evolution.</title>
        <authorList>
            <person name="Cunning R."/>
            <person name="Bay R.A."/>
            <person name="Gillette P."/>
            <person name="Baker A.C."/>
            <person name="Traylor-Knowles N."/>
        </authorList>
    </citation>
    <scope>NUCLEOTIDE SEQUENCE [LARGE SCALE GENOMIC DNA]</scope>
    <source>
        <strain evidence="5">RSMAS</strain>
        <tissue evidence="5">Whole animal</tissue>
    </source>
</reference>
<dbReference type="Gene3D" id="1.25.40.10">
    <property type="entry name" value="Tetratricopeptide repeat domain"/>
    <property type="match status" value="5"/>
</dbReference>
<dbReference type="OrthoDB" id="5985681at2759"/>
<evidence type="ECO:0000313" key="5">
    <source>
        <dbReference type="EMBL" id="RMX40286.1"/>
    </source>
</evidence>
<dbReference type="SUPFAM" id="SSF52540">
    <property type="entry name" value="P-loop containing nucleoside triphosphate hydrolases"/>
    <property type="match status" value="1"/>
</dbReference>
<evidence type="ECO:0000256" key="2">
    <source>
        <dbReference type="ARBA" id="ARBA00022803"/>
    </source>
</evidence>
<feature type="repeat" description="TPR" evidence="3">
    <location>
        <begin position="765"/>
        <end position="798"/>
    </location>
</feature>
<dbReference type="PROSITE" id="PS50005">
    <property type="entry name" value="TPR"/>
    <property type="match status" value="8"/>
</dbReference>
<dbReference type="SMART" id="SM00028">
    <property type="entry name" value="TPR"/>
    <property type="match status" value="16"/>
</dbReference>
<dbReference type="PANTHER" id="PTHR45641">
    <property type="entry name" value="TETRATRICOPEPTIDE REPEAT PROTEIN (AFU_ORTHOLOGUE AFUA_6G03870)"/>
    <property type="match status" value="1"/>
</dbReference>
<keyword evidence="2 3" id="KW-0802">TPR repeat</keyword>
<evidence type="ECO:0000256" key="3">
    <source>
        <dbReference type="PROSITE-ProRule" id="PRU00339"/>
    </source>
</evidence>
<keyword evidence="1" id="KW-0677">Repeat</keyword>
<dbReference type="EMBL" id="RCHS01003667">
    <property type="protein sequence ID" value="RMX40286.1"/>
    <property type="molecule type" value="Genomic_DNA"/>
</dbReference>
<evidence type="ECO:0000256" key="4">
    <source>
        <dbReference type="SAM" id="Coils"/>
    </source>
</evidence>
<dbReference type="PROSITE" id="PS50293">
    <property type="entry name" value="TPR_REGION"/>
    <property type="match status" value="2"/>
</dbReference>
<comment type="caution">
    <text evidence="5">The sequence shown here is derived from an EMBL/GenBank/DDBJ whole genome shotgun (WGS) entry which is preliminary data.</text>
</comment>
<dbReference type="Pfam" id="PF00515">
    <property type="entry name" value="TPR_1"/>
    <property type="match status" value="1"/>
</dbReference>
<feature type="coiled-coil region" evidence="4">
    <location>
        <begin position="158"/>
        <end position="185"/>
    </location>
</feature>
<evidence type="ECO:0000256" key="1">
    <source>
        <dbReference type="ARBA" id="ARBA00022737"/>
    </source>
</evidence>
<accession>A0A3M6TFV8</accession>
<feature type="repeat" description="TPR" evidence="3">
    <location>
        <begin position="891"/>
        <end position="924"/>
    </location>
</feature>
<gene>
    <name evidence="5" type="ORF">pdam_00008679</name>
</gene>
<keyword evidence="6" id="KW-1185">Reference proteome</keyword>
<dbReference type="STRING" id="46731.A0A3M6TFV8"/>
<protein>
    <submittedName>
        <fullName evidence="5">Uncharacterized protein</fullName>
    </submittedName>
</protein>
<dbReference type="SUPFAM" id="SSF48452">
    <property type="entry name" value="TPR-like"/>
    <property type="match status" value="4"/>
</dbReference>
<feature type="repeat" description="TPR" evidence="3">
    <location>
        <begin position="1227"/>
        <end position="1260"/>
    </location>
</feature>
<dbReference type="Pfam" id="PF13424">
    <property type="entry name" value="TPR_12"/>
    <property type="match status" value="7"/>
</dbReference>
<dbReference type="Proteomes" id="UP000275408">
    <property type="component" value="Unassembled WGS sequence"/>
</dbReference>
<dbReference type="InterPro" id="IPR019734">
    <property type="entry name" value="TPR_rpt"/>
</dbReference>
<proteinExistence type="predicted"/>
<name>A0A3M6TFV8_POCDA</name>
<feature type="repeat" description="TPR" evidence="3">
    <location>
        <begin position="1185"/>
        <end position="1218"/>
    </location>
</feature>
<dbReference type="InterPro" id="IPR027417">
    <property type="entry name" value="P-loop_NTPase"/>
</dbReference>
<dbReference type="Gene3D" id="3.40.50.300">
    <property type="entry name" value="P-loop containing nucleotide triphosphate hydrolases"/>
    <property type="match status" value="1"/>
</dbReference>
<keyword evidence="4" id="KW-0175">Coiled coil</keyword>
<sequence>MSVPTSCSEEYSWPSDIEMEKLGPKVVDVATLGEWKDTPQNGLDFYNRESPRSRTRDARLLETIRNGNRAQWDCTTLFFAILYSNSIGHGLSAAVRSSVDDLREFRNDEFAHLPHGQLSDLQFRLAVRKVENAFRSLGLSVGEIRNICKQKTFPTEELQNVLKNVQTFEEQHRFLEEQHHILAEQLHSDVSSFCILPPKPSHVIAPREGEVCEITKQLERLREGNENGLSYLYISGNPGSGKSQLAGLVAQKFYEATNKDLKSPTFVMTLNAENSKTLLESYASLARQIKCPEYTIMRTLNSTKMQFEEKVSNLKDLIATKIPLYSSWLLVVDNVSSLSDTHDFLPRYGDEQWTRGLLLITTQNTSSIPSESSFVSHISVSEGMVPTDACCFLAKVSGIGQLGVENEVAKALDYQPLALASAAVYVQKIRQSQVGRDFGWKEYLDKLEKGMRAITEKELTKTNPSYKKSMTVATRLAIERALNNDAVLKSAFTLLSLCSPQPLHLDIVMNYILNDNNLHLDKEEIALQIQGYSLLMFEEREKGIFASVHRVVHEVSKSVINECREHDEHVQSVALAVMSFNQFVDSFLPQTWNEQNSVCDSEHFISHLCALAVKVENFFLLADKYRVIKEGVFNYSDLLEYFRRFAIICRNHCEFSGAKVYCETALKLVENIKASEGGDRADIYSLFSIILWKMGELKQAKEYCERALDINLKELGPKHVAVVATYNVLGLVHRGLGDLKSSKENHERALDIQLKNLGTQHVDVANTYHHLGNVQHNLGNLDQAMEYYERALEIQVENLGHDHIYVAFSFSNMGVVESELGNLQQAKKYFVRTLDIRLKALGTEHVDVARSYYDLGVVQYELGDLQEAKKCYERALNIRLKKLGPEKVAVVHTLYELGDVQCKLGDLQQAKEYYERVLGIELKKLGPEHVDLVSIYLKLGMVQSKLGNLKQTKEYHERALAVRLKNLESDHVDMANSYHHLGNVEFAMNNVQQAKDLYERALEIQLKNLEPDHVYVAFSYEGLGSVQRKLGVLVKAKEYYKRALKIRLKRLGPVHIDVAFTHHNLGMVQRELCHLQKAKKHLKCALDITLKKLGPEHVDVARIYDDLGNVQYDLGELQEAAKHCECALNIRLTKLGPEHAEVASSYHNLGYVQCQLGDLQKSKECYEQALAIRQKTLGCDHIDMANTYHHLGVVECQLGDLQQARKCHQQALDIRLKNLGPEHVDMANSYHYLGNVLFAMNDMQQAKELHERALDIQLKNLEPDHLYVAFSLHNLGEVQRELGNLVEAKENYERALKIRLEKLGTRHGDVQSTLHELCNVRRALRDLQHGGESHEGTIEKDHEQRKCCVIS</sequence>
<feature type="repeat" description="TPR" evidence="3">
    <location>
        <begin position="975"/>
        <end position="1008"/>
    </location>
</feature>
<feature type="repeat" description="TPR" evidence="3">
    <location>
        <begin position="1269"/>
        <end position="1302"/>
    </location>
</feature>
<organism evidence="5 6">
    <name type="scientific">Pocillopora damicornis</name>
    <name type="common">Cauliflower coral</name>
    <name type="synonym">Millepora damicornis</name>
    <dbReference type="NCBI Taxonomy" id="46731"/>
    <lineage>
        <taxon>Eukaryota</taxon>
        <taxon>Metazoa</taxon>
        <taxon>Cnidaria</taxon>
        <taxon>Anthozoa</taxon>
        <taxon>Hexacorallia</taxon>
        <taxon>Scleractinia</taxon>
        <taxon>Astrocoeniina</taxon>
        <taxon>Pocilloporidae</taxon>
        <taxon>Pocillopora</taxon>
    </lineage>
</organism>
<dbReference type="PANTHER" id="PTHR45641:SF19">
    <property type="entry name" value="NEPHROCYSTIN-3"/>
    <property type="match status" value="1"/>
</dbReference>
<dbReference type="InterPro" id="IPR011990">
    <property type="entry name" value="TPR-like_helical_dom_sf"/>
</dbReference>
<evidence type="ECO:0000313" key="6">
    <source>
        <dbReference type="Proteomes" id="UP000275408"/>
    </source>
</evidence>
<feature type="repeat" description="TPR" evidence="3">
    <location>
        <begin position="849"/>
        <end position="882"/>
    </location>
</feature>
<feature type="repeat" description="TPR" evidence="3">
    <location>
        <begin position="1143"/>
        <end position="1176"/>
    </location>
</feature>